<dbReference type="RefSeq" id="WP_093446615.1">
    <property type="nucleotide sequence ID" value="NZ_FNZG01000001.1"/>
</dbReference>
<evidence type="ECO:0000256" key="5">
    <source>
        <dbReference type="ARBA" id="ARBA00022908"/>
    </source>
</evidence>
<evidence type="ECO:0000313" key="14">
    <source>
        <dbReference type="Proteomes" id="UP000231644"/>
    </source>
</evidence>
<feature type="domain" description="Tyr recombinase" evidence="11">
    <location>
        <begin position="119"/>
        <end position="301"/>
    </location>
</feature>
<accession>A0A1I1NCP0</accession>
<evidence type="ECO:0000256" key="2">
    <source>
        <dbReference type="ARBA" id="ARBA00022490"/>
    </source>
</evidence>
<dbReference type="Proteomes" id="UP000231644">
    <property type="component" value="Unassembled WGS sequence"/>
</dbReference>
<comment type="similarity">
    <text evidence="9">Belongs to the 'phage' integrase family. XerC subfamily.</text>
</comment>
<dbReference type="InterPro" id="IPR044068">
    <property type="entry name" value="CB"/>
</dbReference>
<evidence type="ECO:0000256" key="8">
    <source>
        <dbReference type="ARBA" id="ARBA00023306"/>
    </source>
</evidence>
<keyword evidence="7 9" id="KW-0233">DNA recombination</keyword>
<keyword evidence="14" id="KW-1185">Reference proteome</keyword>
<dbReference type="InterPro" id="IPR011010">
    <property type="entry name" value="DNA_brk_join_enz"/>
</dbReference>
<dbReference type="InterPro" id="IPR013762">
    <property type="entry name" value="Integrase-like_cat_sf"/>
</dbReference>
<comment type="subunit">
    <text evidence="9">Forms a cyclic heterotetrameric complex composed of two molecules of XerC and two molecules of XerD.</text>
</comment>
<feature type="active site" evidence="9">
    <location>
        <position position="279"/>
    </location>
</feature>
<keyword evidence="6 9" id="KW-0238">DNA-binding</keyword>
<dbReference type="AlphaFoldDB" id="A0A1I1NCP0"/>
<dbReference type="InterPro" id="IPR002104">
    <property type="entry name" value="Integrase_catalytic"/>
</dbReference>
<dbReference type="InterPro" id="IPR004107">
    <property type="entry name" value="Integrase_SAM-like_N"/>
</dbReference>
<comment type="subcellular location">
    <subcellularLocation>
        <location evidence="1 9">Cytoplasm</location>
    </subcellularLocation>
</comment>
<evidence type="ECO:0000256" key="7">
    <source>
        <dbReference type="ARBA" id="ARBA00023172"/>
    </source>
</evidence>
<dbReference type="PANTHER" id="PTHR30349">
    <property type="entry name" value="PHAGE INTEGRASE-RELATED"/>
    <property type="match status" value="1"/>
</dbReference>
<evidence type="ECO:0000256" key="9">
    <source>
        <dbReference type="HAMAP-Rule" id="MF_01808"/>
    </source>
</evidence>
<proteinExistence type="inferred from homology"/>
<keyword evidence="5 9" id="KW-0229">DNA integration</keyword>
<keyword evidence="8 9" id="KW-0131">Cell cycle</keyword>
<dbReference type="PANTHER" id="PTHR30349:SF90">
    <property type="entry name" value="TYROSINE RECOMBINASE XERD"/>
    <property type="match status" value="1"/>
</dbReference>
<dbReference type="OrthoDB" id="9801717at2"/>
<feature type="region of interest" description="Disordered" evidence="10">
    <location>
        <begin position="307"/>
        <end position="326"/>
    </location>
</feature>
<dbReference type="SUPFAM" id="SSF47823">
    <property type="entry name" value="lambda integrase-like, N-terminal domain"/>
    <property type="match status" value="1"/>
</dbReference>
<evidence type="ECO:0000256" key="10">
    <source>
        <dbReference type="SAM" id="MobiDB-lite"/>
    </source>
</evidence>
<keyword evidence="3 9" id="KW-0132">Cell division</keyword>
<feature type="domain" description="Core-binding (CB)" evidence="12">
    <location>
        <begin position="7"/>
        <end position="98"/>
    </location>
</feature>
<organism evidence="13 14">
    <name type="scientific">Pseudooceanicola nitratireducens</name>
    <dbReference type="NCBI Taxonomy" id="517719"/>
    <lineage>
        <taxon>Bacteria</taxon>
        <taxon>Pseudomonadati</taxon>
        <taxon>Pseudomonadota</taxon>
        <taxon>Alphaproteobacteria</taxon>
        <taxon>Rhodobacterales</taxon>
        <taxon>Paracoccaceae</taxon>
        <taxon>Pseudooceanicola</taxon>
    </lineage>
</organism>
<dbReference type="PROSITE" id="PS51898">
    <property type="entry name" value="TYR_RECOMBINASE"/>
    <property type="match status" value="1"/>
</dbReference>
<evidence type="ECO:0000256" key="3">
    <source>
        <dbReference type="ARBA" id="ARBA00022618"/>
    </source>
</evidence>
<evidence type="ECO:0000259" key="11">
    <source>
        <dbReference type="PROSITE" id="PS51898"/>
    </source>
</evidence>
<dbReference type="HAMAP" id="MF_01808">
    <property type="entry name" value="Recomb_XerC_XerD"/>
    <property type="match status" value="1"/>
</dbReference>
<feature type="active site" evidence="9">
    <location>
        <position position="185"/>
    </location>
</feature>
<dbReference type="GO" id="GO:0009037">
    <property type="term" value="F:tyrosine-based site-specific recombinase activity"/>
    <property type="evidence" value="ECO:0007669"/>
    <property type="project" value="UniProtKB-UniRule"/>
</dbReference>
<feature type="active site" evidence="9">
    <location>
        <position position="162"/>
    </location>
</feature>
<dbReference type="EMBL" id="FOLX01000001">
    <property type="protein sequence ID" value="SFC95245.1"/>
    <property type="molecule type" value="Genomic_DNA"/>
</dbReference>
<dbReference type="PROSITE" id="PS51900">
    <property type="entry name" value="CB"/>
    <property type="match status" value="1"/>
</dbReference>
<protein>
    <recommendedName>
        <fullName evidence="9">Tyrosine recombinase XerC</fullName>
    </recommendedName>
</protein>
<reference evidence="13 14" key="1">
    <citation type="submission" date="2016-10" db="EMBL/GenBank/DDBJ databases">
        <authorList>
            <person name="de Groot N.N."/>
        </authorList>
    </citation>
    <scope>NUCLEOTIDE SEQUENCE [LARGE SCALE GENOMIC DNA]</scope>
    <source>
        <strain evidence="13 14">DSM 29619</strain>
    </source>
</reference>
<evidence type="ECO:0000256" key="4">
    <source>
        <dbReference type="ARBA" id="ARBA00022829"/>
    </source>
</evidence>
<comment type="function">
    <text evidence="9">Site-specific tyrosine recombinase, which acts by catalyzing the cutting and rejoining of the recombining DNA molecules. The XerC-XerD complex is essential to convert dimers of the bacterial chromosome into monomers to permit their segregation at cell division. It also contributes to the segregational stability of plasmids.</text>
</comment>
<feature type="active site" evidence="9">
    <location>
        <position position="253"/>
    </location>
</feature>
<dbReference type="Pfam" id="PF00589">
    <property type="entry name" value="Phage_integrase"/>
    <property type="match status" value="1"/>
</dbReference>
<gene>
    <name evidence="9" type="primary">xerC</name>
    <name evidence="13" type="ORF">SAMN05421762_2897</name>
</gene>
<feature type="active site" evidence="9">
    <location>
        <position position="256"/>
    </location>
</feature>
<keyword evidence="2 9" id="KW-0963">Cytoplasm</keyword>
<evidence type="ECO:0000256" key="6">
    <source>
        <dbReference type="ARBA" id="ARBA00023125"/>
    </source>
</evidence>
<feature type="active site" description="O-(3'-phospho-DNA)-tyrosine intermediate" evidence="9">
    <location>
        <position position="288"/>
    </location>
</feature>
<name>A0A1I1NCP0_9RHOB</name>
<dbReference type="SUPFAM" id="SSF56349">
    <property type="entry name" value="DNA breaking-rejoining enzymes"/>
    <property type="match status" value="1"/>
</dbReference>
<dbReference type="GO" id="GO:0051301">
    <property type="term" value="P:cell division"/>
    <property type="evidence" value="ECO:0007669"/>
    <property type="project" value="UniProtKB-KW"/>
</dbReference>
<keyword evidence="4 9" id="KW-0159">Chromosome partition</keyword>
<evidence type="ECO:0000256" key="1">
    <source>
        <dbReference type="ARBA" id="ARBA00004496"/>
    </source>
</evidence>
<sequence length="326" mass="34734">MSLAISPAARDALADWLSALTSLRGASQATVDAYRRDVTDYLAFMGEHLGGPQGIAALGAVGTRDMRAWMARERGAGLGARSLARKLSAVKTFYRWLAQRDGLEVTPVLSARAPKFQRSLPRPLAEDAAKAMIEAVGSTDDRPWVRARDAAVVTLLYGCGLRISEALSLTVNDLPLGETLRITGKGDKERIVPVIAPARAAVEAYMDIMPHAITPGTPLFRGIRGGALSPRSVQKSMEQARMALGLPATATPHAMRHSFATHLLSAGGDLRSIQDLLGHASLSTTQVYTAVDTARLMEVYDAAHPRAQLPASATSSDRNSDTAAKD</sequence>
<dbReference type="GO" id="GO:0003677">
    <property type="term" value="F:DNA binding"/>
    <property type="evidence" value="ECO:0007669"/>
    <property type="project" value="UniProtKB-UniRule"/>
</dbReference>
<dbReference type="CDD" id="cd00798">
    <property type="entry name" value="INT_XerDC_C"/>
    <property type="match status" value="1"/>
</dbReference>
<dbReference type="InterPro" id="IPR050090">
    <property type="entry name" value="Tyrosine_recombinase_XerCD"/>
</dbReference>
<dbReference type="InterPro" id="IPR023009">
    <property type="entry name" value="Tyrosine_recombinase_XerC/XerD"/>
</dbReference>
<dbReference type="GO" id="GO:0007059">
    <property type="term" value="P:chromosome segregation"/>
    <property type="evidence" value="ECO:0007669"/>
    <property type="project" value="UniProtKB-UniRule"/>
</dbReference>
<dbReference type="STRING" id="517719.SAMN05421762_2897"/>
<dbReference type="Gene3D" id="1.10.150.130">
    <property type="match status" value="1"/>
</dbReference>
<evidence type="ECO:0000313" key="13">
    <source>
        <dbReference type="EMBL" id="SFC95245.1"/>
    </source>
</evidence>
<dbReference type="Gene3D" id="1.10.443.10">
    <property type="entry name" value="Intergrase catalytic core"/>
    <property type="match status" value="1"/>
</dbReference>
<dbReference type="InterPro" id="IPR010998">
    <property type="entry name" value="Integrase_recombinase_N"/>
</dbReference>
<evidence type="ECO:0000259" key="12">
    <source>
        <dbReference type="PROSITE" id="PS51900"/>
    </source>
</evidence>
<dbReference type="GO" id="GO:0005737">
    <property type="term" value="C:cytoplasm"/>
    <property type="evidence" value="ECO:0007669"/>
    <property type="project" value="UniProtKB-SubCell"/>
</dbReference>
<dbReference type="Pfam" id="PF02899">
    <property type="entry name" value="Phage_int_SAM_1"/>
    <property type="match status" value="1"/>
</dbReference>
<dbReference type="GO" id="GO:0006313">
    <property type="term" value="P:DNA transposition"/>
    <property type="evidence" value="ECO:0007669"/>
    <property type="project" value="UniProtKB-UniRule"/>
</dbReference>